<keyword evidence="3" id="KW-0812">Transmembrane</keyword>
<name>A0AAW0AX90_9AGAR</name>
<organism evidence="5 6">
    <name type="scientific">Favolaschia claudopus</name>
    <dbReference type="NCBI Taxonomy" id="2862362"/>
    <lineage>
        <taxon>Eukaryota</taxon>
        <taxon>Fungi</taxon>
        <taxon>Dikarya</taxon>
        <taxon>Basidiomycota</taxon>
        <taxon>Agaricomycotina</taxon>
        <taxon>Agaricomycetes</taxon>
        <taxon>Agaricomycetidae</taxon>
        <taxon>Agaricales</taxon>
        <taxon>Marasmiineae</taxon>
        <taxon>Mycenaceae</taxon>
        <taxon>Favolaschia</taxon>
    </lineage>
</organism>
<keyword evidence="4" id="KW-0732">Signal</keyword>
<evidence type="ECO:0000313" key="6">
    <source>
        <dbReference type="Proteomes" id="UP001362999"/>
    </source>
</evidence>
<feature type="transmembrane region" description="Helical" evidence="3">
    <location>
        <begin position="77"/>
        <end position="99"/>
    </location>
</feature>
<feature type="region of interest" description="Disordered" evidence="2">
    <location>
        <begin position="152"/>
        <end position="189"/>
    </location>
</feature>
<dbReference type="AlphaFoldDB" id="A0AAW0AX90"/>
<keyword evidence="3" id="KW-0472">Membrane</keyword>
<reference evidence="5 6" key="1">
    <citation type="journal article" date="2024" name="J Genomics">
        <title>Draft genome sequencing and assembly of Favolaschia claudopus CIRM-BRFM 2984 isolated from oak limbs.</title>
        <authorList>
            <person name="Navarro D."/>
            <person name="Drula E."/>
            <person name="Chaduli D."/>
            <person name="Cazenave R."/>
            <person name="Ahrendt S."/>
            <person name="Wang J."/>
            <person name="Lipzen A."/>
            <person name="Daum C."/>
            <person name="Barry K."/>
            <person name="Grigoriev I.V."/>
            <person name="Favel A."/>
            <person name="Rosso M.N."/>
            <person name="Martin F."/>
        </authorList>
    </citation>
    <scope>NUCLEOTIDE SEQUENCE [LARGE SCALE GENOMIC DNA]</scope>
    <source>
        <strain evidence="5 6">CIRM-BRFM 2984</strain>
    </source>
</reference>
<comment type="caution">
    <text evidence="5">The sequence shown here is derived from an EMBL/GenBank/DDBJ whole genome shotgun (WGS) entry which is preliminary data.</text>
</comment>
<feature type="coiled-coil region" evidence="1">
    <location>
        <begin position="117"/>
        <end position="144"/>
    </location>
</feature>
<keyword evidence="3" id="KW-1133">Transmembrane helix</keyword>
<evidence type="ECO:0000256" key="2">
    <source>
        <dbReference type="SAM" id="MobiDB-lite"/>
    </source>
</evidence>
<evidence type="ECO:0000256" key="3">
    <source>
        <dbReference type="SAM" id="Phobius"/>
    </source>
</evidence>
<protein>
    <submittedName>
        <fullName evidence="5">Uncharacterized protein</fullName>
    </submittedName>
</protein>
<feature type="chain" id="PRO_5043317531" evidence="4">
    <location>
        <begin position="22"/>
        <end position="189"/>
    </location>
</feature>
<dbReference type="Proteomes" id="UP001362999">
    <property type="component" value="Unassembled WGS sequence"/>
</dbReference>
<evidence type="ECO:0000256" key="1">
    <source>
        <dbReference type="SAM" id="Coils"/>
    </source>
</evidence>
<proteinExistence type="predicted"/>
<evidence type="ECO:0000313" key="5">
    <source>
        <dbReference type="EMBL" id="KAK7018197.1"/>
    </source>
</evidence>
<sequence>MPTNLSKCLAFVLLFISAATAQSSISRSEPSFSGSLTASAASPSASASSSTFSYPYPPAYGESSYYSSDSGPTPSTIGLAVGLSLGLTLLLLLGLFLCIRRRRQHKMMVIGLEGANNADLGKRCDVLEKQVEVLREQLDGFMARELDKDFNGSGKAVPGSQAGVYANEKEGLRVSMDSGKGKRPPKYLD</sequence>
<dbReference type="EMBL" id="JAWWNJ010000046">
    <property type="protein sequence ID" value="KAK7018197.1"/>
    <property type="molecule type" value="Genomic_DNA"/>
</dbReference>
<evidence type="ECO:0000256" key="4">
    <source>
        <dbReference type="SAM" id="SignalP"/>
    </source>
</evidence>
<gene>
    <name evidence="5" type="ORF">R3P38DRAFT_1294849</name>
</gene>
<keyword evidence="6" id="KW-1185">Reference proteome</keyword>
<keyword evidence="1" id="KW-0175">Coiled coil</keyword>
<accession>A0AAW0AX90</accession>
<feature type="signal peptide" evidence="4">
    <location>
        <begin position="1"/>
        <end position="21"/>
    </location>
</feature>